<comment type="similarity">
    <text evidence="2 13">Belongs to the amiloride-sensitive sodium channel (TC 1.A.6) family.</text>
</comment>
<organism evidence="16 17">
    <name type="scientific">Mesorhabditis spiculigera</name>
    <dbReference type="NCBI Taxonomy" id="96644"/>
    <lineage>
        <taxon>Eukaryota</taxon>
        <taxon>Metazoa</taxon>
        <taxon>Ecdysozoa</taxon>
        <taxon>Nematoda</taxon>
        <taxon>Chromadorea</taxon>
        <taxon>Rhabditida</taxon>
        <taxon>Rhabditina</taxon>
        <taxon>Rhabditomorpha</taxon>
        <taxon>Rhabditoidea</taxon>
        <taxon>Rhabditidae</taxon>
        <taxon>Mesorhabditinae</taxon>
        <taxon>Mesorhabditis</taxon>
    </lineage>
</organism>
<gene>
    <name evidence="16" type="ORF">MSPICULIGERA_LOCUS12984</name>
</gene>
<feature type="transmembrane region" description="Helical" evidence="15">
    <location>
        <begin position="96"/>
        <end position="115"/>
    </location>
</feature>
<sequence>MRDCMTTWGWSTDGCICPMRCLERSFETTVSSAKWRIQSGTVIAQSLCNGDQCDETIDSAMLVNIYYESLNEKVTIESFSYPTINFMSDTAGQCGFWIGLSFLSLIEFVLLLWSIGKGVVPSPRYLIHLYYQRKYRNEQMTPNITPPSSSGISAVEEPEKTASHYSPPSRPTIAYTFRKKKPLGARGSVSFQ</sequence>
<dbReference type="InterPro" id="IPR001873">
    <property type="entry name" value="ENaC"/>
</dbReference>
<evidence type="ECO:0000256" key="9">
    <source>
        <dbReference type="ARBA" id="ARBA00023136"/>
    </source>
</evidence>
<dbReference type="GO" id="GO:0015280">
    <property type="term" value="F:ligand-gated sodium channel activity"/>
    <property type="evidence" value="ECO:0007669"/>
    <property type="project" value="TreeGrafter"/>
</dbReference>
<dbReference type="PRINTS" id="PR01078">
    <property type="entry name" value="AMINACHANNEL"/>
</dbReference>
<dbReference type="Pfam" id="PF00858">
    <property type="entry name" value="ASC"/>
    <property type="match status" value="1"/>
</dbReference>
<keyword evidence="8 13" id="KW-0406">Ion transport</keyword>
<accession>A0AA36CST8</accession>
<keyword evidence="5 13" id="KW-0812">Transmembrane</keyword>
<dbReference type="Gene3D" id="1.10.287.770">
    <property type="entry name" value="YojJ-like"/>
    <property type="match status" value="1"/>
</dbReference>
<name>A0AA36CST8_9BILA</name>
<evidence type="ECO:0000256" key="4">
    <source>
        <dbReference type="ARBA" id="ARBA00022461"/>
    </source>
</evidence>
<keyword evidence="9 15" id="KW-0472">Membrane</keyword>
<keyword evidence="7" id="KW-0915">Sodium</keyword>
<reference evidence="16" key="1">
    <citation type="submission" date="2023-06" db="EMBL/GenBank/DDBJ databases">
        <authorList>
            <person name="Delattre M."/>
        </authorList>
    </citation>
    <scope>NUCLEOTIDE SEQUENCE</scope>
    <source>
        <strain evidence="16">AF72</strain>
    </source>
</reference>
<evidence type="ECO:0000256" key="3">
    <source>
        <dbReference type="ARBA" id="ARBA00022448"/>
    </source>
</evidence>
<evidence type="ECO:0000256" key="13">
    <source>
        <dbReference type="RuleBase" id="RU000679"/>
    </source>
</evidence>
<keyword evidence="10" id="KW-0325">Glycoprotein</keyword>
<evidence type="ECO:0000256" key="8">
    <source>
        <dbReference type="ARBA" id="ARBA00023065"/>
    </source>
</evidence>
<proteinExistence type="inferred from homology"/>
<dbReference type="AlphaFoldDB" id="A0AA36CST8"/>
<keyword evidence="12 13" id="KW-0407">Ion channel</keyword>
<dbReference type="EMBL" id="CATQJA010002632">
    <property type="protein sequence ID" value="CAJ0574654.1"/>
    <property type="molecule type" value="Genomic_DNA"/>
</dbReference>
<dbReference type="PANTHER" id="PTHR11690">
    <property type="entry name" value="AMILORIDE-SENSITIVE SODIUM CHANNEL-RELATED"/>
    <property type="match status" value="1"/>
</dbReference>
<dbReference type="GO" id="GO:0005886">
    <property type="term" value="C:plasma membrane"/>
    <property type="evidence" value="ECO:0007669"/>
    <property type="project" value="TreeGrafter"/>
</dbReference>
<dbReference type="Proteomes" id="UP001177023">
    <property type="component" value="Unassembled WGS sequence"/>
</dbReference>
<keyword evidence="17" id="KW-1185">Reference proteome</keyword>
<evidence type="ECO:0000256" key="12">
    <source>
        <dbReference type="ARBA" id="ARBA00023303"/>
    </source>
</evidence>
<feature type="region of interest" description="Disordered" evidence="14">
    <location>
        <begin position="141"/>
        <end position="172"/>
    </location>
</feature>
<evidence type="ECO:0000256" key="10">
    <source>
        <dbReference type="ARBA" id="ARBA00023180"/>
    </source>
</evidence>
<protein>
    <submittedName>
        <fullName evidence="16">Uncharacterized protein</fullName>
    </submittedName>
</protein>
<dbReference type="PANTHER" id="PTHR11690:SF275">
    <property type="entry name" value="DEGENERIN MEC-4"/>
    <property type="match status" value="1"/>
</dbReference>
<evidence type="ECO:0000256" key="2">
    <source>
        <dbReference type="ARBA" id="ARBA00007193"/>
    </source>
</evidence>
<evidence type="ECO:0000313" key="16">
    <source>
        <dbReference type="EMBL" id="CAJ0574654.1"/>
    </source>
</evidence>
<feature type="non-terminal residue" evidence="16">
    <location>
        <position position="192"/>
    </location>
</feature>
<keyword evidence="6 15" id="KW-1133">Transmembrane helix</keyword>
<evidence type="ECO:0000256" key="1">
    <source>
        <dbReference type="ARBA" id="ARBA00004141"/>
    </source>
</evidence>
<evidence type="ECO:0000313" key="17">
    <source>
        <dbReference type="Proteomes" id="UP001177023"/>
    </source>
</evidence>
<evidence type="ECO:0000256" key="6">
    <source>
        <dbReference type="ARBA" id="ARBA00022989"/>
    </source>
</evidence>
<evidence type="ECO:0000256" key="11">
    <source>
        <dbReference type="ARBA" id="ARBA00023201"/>
    </source>
</evidence>
<keyword evidence="3 13" id="KW-0813">Transport</keyword>
<evidence type="ECO:0000256" key="15">
    <source>
        <dbReference type="SAM" id="Phobius"/>
    </source>
</evidence>
<keyword evidence="4 13" id="KW-0894">Sodium channel</keyword>
<comment type="subcellular location">
    <subcellularLocation>
        <location evidence="1">Membrane</location>
        <topology evidence="1">Multi-pass membrane protein</topology>
    </subcellularLocation>
</comment>
<evidence type="ECO:0000256" key="5">
    <source>
        <dbReference type="ARBA" id="ARBA00022692"/>
    </source>
</evidence>
<feature type="compositionally biased region" description="Polar residues" evidence="14">
    <location>
        <begin position="141"/>
        <end position="152"/>
    </location>
</feature>
<comment type="caution">
    <text evidence="16">The sequence shown here is derived from an EMBL/GenBank/DDBJ whole genome shotgun (WGS) entry which is preliminary data.</text>
</comment>
<evidence type="ECO:0000256" key="7">
    <source>
        <dbReference type="ARBA" id="ARBA00023053"/>
    </source>
</evidence>
<evidence type="ECO:0000256" key="14">
    <source>
        <dbReference type="SAM" id="MobiDB-lite"/>
    </source>
</evidence>
<keyword evidence="11 13" id="KW-0739">Sodium transport</keyword>